<sequence>MLNLRGEEISSEKELILLRADLEKLFTIPAYLVPGRSTSDDTSSQAMCGSGSHPPDKPADDANKRYEFTAARRYALEVGAGPPVLAPSVKQTRERVDPTKLENFLDFITSSNIVQDLPFGWRTLTLSSCEKIDIISLMSYESNDAAFPYISSDNTTSTAAKKTSFHFLPAPSFVSCLRLAWPQLMQYGANDPEIHKLKDSLKHLKQYTKSDYKIHCSIVSSVPDHCRVFALSRPKKKCFHRRCDLHHNQQCESCEILKTSLDLVKSFMQSTNLPEDVQDDALFTARTARDAVLSHQLRMVHQDVARSDVIDSLGEDSTLITQDFAMKFLPAEYREPQAEFFGKRGISWHPKWTKHPRLAKATKAVRWSRKRSFT</sequence>
<evidence type="ECO:0000313" key="2">
    <source>
        <dbReference type="EMBL" id="CAB3984264.1"/>
    </source>
</evidence>
<reference evidence="2" key="1">
    <citation type="submission" date="2020-04" db="EMBL/GenBank/DDBJ databases">
        <authorList>
            <person name="Alioto T."/>
            <person name="Alioto T."/>
            <person name="Gomez Garrido J."/>
        </authorList>
    </citation>
    <scope>NUCLEOTIDE SEQUENCE</scope>
    <source>
        <strain evidence="2">A484AB</strain>
    </source>
</reference>
<dbReference type="Proteomes" id="UP001152795">
    <property type="component" value="Unassembled WGS sequence"/>
</dbReference>
<dbReference type="OrthoDB" id="10567553at2759"/>
<evidence type="ECO:0000313" key="3">
    <source>
        <dbReference type="Proteomes" id="UP001152795"/>
    </source>
</evidence>
<feature type="compositionally biased region" description="Polar residues" evidence="1">
    <location>
        <begin position="37"/>
        <end position="47"/>
    </location>
</feature>
<feature type="region of interest" description="Disordered" evidence="1">
    <location>
        <begin position="37"/>
        <end position="62"/>
    </location>
</feature>
<dbReference type="AlphaFoldDB" id="A0A7D9HMI8"/>
<comment type="caution">
    <text evidence="2">The sequence shown here is derived from an EMBL/GenBank/DDBJ whole genome shotgun (WGS) entry which is preliminary data.</text>
</comment>
<organism evidence="2 3">
    <name type="scientific">Paramuricea clavata</name>
    <name type="common">Red gorgonian</name>
    <name type="synonym">Violescent sea-whip</name>
    <dbReference type="NCBI Taxonomy" id="317549"/>
    <lineage>
        <taxon>Eukaryota</taxon>
        <taxon>Metazoa</taxon>
        <taxon>Cnidaria</taxon>
        <taxon>Anthozoa</taxon>
        <taxon>Octocorallia</taxon>
        <taxon>Malacalcyonacea</taxon>
        <taxon>Plexauridae</taxon>
        <taxon>Paramuricea</taxon>
    </lineage>
</organism>
<accession>A0A7D9HMI8</accession>
<evidence type="ECO:0000256" key="1">
    <source>
        <dbReference type="SAM" id="MobiDB-lite"/>
    </source>
</evidence>
<proteinExistence type="predicted"/>
<protein>
    <submittedName>
        <fullName evidence="2">Uncharacterized protein</fullName>
    </submittedName>
</protein>
<gene>
    <name evidence="2" type="ORF">PACLA_8A006457</name>
</gene>
<keyword evidence="3" id="KW-1185">Reference proteome</keyword>
<dbReference type="EMBL" id="CACRXK020000713">
    <property type="protein sequence ID" value="CAB3984264.1"/>
    <property type="molecule type" value="Genomic_DNA"/>
</dbReference>
<name>A0A7D9HMI8_PARCT</name>